<dbReference type="CDD" id="cd24008">
    <property type="entry name" value="ASKHA_NBD_GLK"/>
    <property type="match status" value="1"/>
</dbReference>
<keyword evidence="1" id="KW-0808">Transferase</keyword>
<keyword evidence="4" id="KW-0067">ATP-binding</keyword>
<evidence type="ECO:0000313" key="7">
    <source>
        <dbReference type="Proteomes" id="UP000027987"/>
    </source>
</evidence>
<sequence length="332" mass="34908">MAGHDTPELLLAADVGGTHARLGLIAYSRPAAMLDVLAYQVYPCRDDASLDAIVQRFCQGMAIRPRRFALACAGYLHEGRVINSHLQWPIEPAALERALGLDEVCVLNDFVALAHAVPHLNGDAATPLHVPARAAPAGPVVVVGPGTGLGVAVRLPGPAPQVLPTEAGHIQLAARTSRERQVLAVLSPADAHAPYDMVLSGPGLLRVYRALCQIEGVAPACHAPAEVVAAAVANRDALAHETLQLFCGWLGSFTGDLAMMYGATGGIHLAGGFLSQMTDLLRASSFVERFLDKGVVRPFLETVPVQVVDHAQLAVIGAARWLVERTAPVASV</sequence>
<keyword evidence="3" id="KW-0418">Kinase</keyword>
<reference evidence="6 7" key="1">
    <citation type="submission" date="2014-07" db="EMBL/GenBank/DDBJ databases">
        <title>Complete Genome Sequence of Dyella japonica Strain A8 Isolated from Malaysian Tropical Soil.</title>
        <authorList>
            <person name="Hui R.K.H."/>
            <person name="Chen J.-W."/>
            <person name="Chan K.-G."/>
            <person name="Leung F.C.C."/>
        </authorList>
    </citation>
    <scope>NUCLEOTIDE SEQUENCE [LARGE SCALE GENOMIC DNA]</scope>
    <source>
        <strain evidence="6 7">A8</strain>
    </source>
</reference>
<evidence type="ECO:0000256" key="5">
    <source>
        <dbReference type="RuleBase" id="RU004046"/>
    </source>
</evidence>
<evidence type="ECO:0000256" key="3">
    <source>
        <dbReference type="ARBA" id="ARBA00022777"/>
    </source>
</evidence>
<dbReference type="HOGENOM" id="CLU_042582_1_0_6"/>
<dbReference type="GO" id="GO:0006096">
    <property type="term" value="P:glycolytic process"/>
    <property type="evidence" value="ECO:0007669"/>
    <property type="project" value="InterPro"/>
</dbReference>
<dbReference type="Pfam" id="PF02685">
    <property type="entry name" value="Glucokinase"/>
    <property type="match status" value="1"/>
</dbReference>
<organism evidence="6 7">
    <name type="scientific">Dyella japonica A8</name>
    <dbReference type="NCBI Taxonomy" id="1217721"/>
    <lineage>
        <taxon>Bacteria</taxon>
        <taxon>Pseudomonadati</taxon>
        <taxon>Pseudomonadota</taxon>
        <taxon>Gammaproteobacteria</taxon>
        <taxon>Lysobacterales</taxon>
        <taxon>Rhodanobacteraceae</taxon>
        <taxon>Dyella</taxon>
    </lineage>
</organism>
<dbReference type="Gene3D" id="3.30.420.40">
    <property type="match status" value="1"/>
</dbReference>
<protein>
    <recommendedName>
        <fullName evidence="8">Glucokinase</fullName>
    </recommendedName>
</protein>
<dbReference type="EMBL" id="CP008884">
    <property type="protein sequence ID" value="AIF45977.1"/>
    <property type="molecule type" value="Genomic_DNA"/>
</dbReference>
<dbReference type="NCBIfam" id="NF009073">
    <property type="entry name" value="PRK12408.1"/>
    <property type="match status" value="1"/>
</dbReference>
<keyword evidence="2" id="KW-0547">Nucleotide-binding</keyword>
<dbReference type="GO" id="GO:0004340">
    <property type="term" value="F:glucokinase activity"/>
    <property type="evidence" value="ECO:0007669"/>
    <property type="project" value="InterPro"/>
</dbReference>
<dbReference type="PATRIC" id="fig|1217721.7.peg.250"/>
<accession>A0A075JWW8</accession>
<evidence type="ECO:0000256" key="2">
    <source>
        <dbReference type="ARBA" id="ARBA00022741"/>
    </source>
</evidence>
<dbReference type="Gene3D" id="3.40.367.20">
    <property type="match status" value="1"/>
</dbReference>
<dbReference type="InterPro" id="IPR050201">
    <property type="entry name" value="Bacterial_glucokinase"/>
</dbReference>
<dbReference type="PANTHER" id="PTHR47690:SF1">
    <property type="entry name" value="GLUCOKINASE"/>
    <property type="match status" value="1"/>
</dbReference>
<dbReference type="GO" id="GO:0005829">
    <property type="term" value="C:cytosol"/>
    <property type="evidence" value="ECO:0007669"/>
    <property type="project" value="TreeGrafter"/>
</dbReference>
<evidence type="ECO:0008006" key="8">
    <source>
        <dbReference type="Google" id="ProtNLM"/>
    </source>
</evidence>
<keyword evidence="7" id="KW-1185">Reference proteome</keyword>
<name>A0A075JWW8_9GAMM</name>
<dbReference type="Proteomes" id="UP000027987">
    <property type="component" value="Chromosome"/>
</dbReference>
<dbReference type="AlphaFoldDB" id="A0A075JWW8"/>
<dbReference type="STRING" id="1217721.HY57_01195"/>
<dbReference type="GO" id="GO:0005536">
    <property type="term" value="F:D-glucose binding"/>
    <property type="evidence" value="ECO:0007669"/>
    <property type="project" value="InterPro"/>
</dbReference>
<dbReference type="InterPro" id="IPR003836">
    <property type="entry name" value="Glucokinase"/>
</dbReference>
<comment type="similarity">
    <text evidence="5">Belongs to the bacterial glucokinase family.</text>
</comment>
<dbReference type="GO" id="GO:0005524">
    <property type="term" value="F:ATP binding"/>
    <property type="evidence" value="ECO:0007669"/>
    <property type="project" value="UniProtKB-KW"/>
</dbReference>
<dbReference type="KEGG" id="dja:HY57_01195"/>
<evidence type="ECO:0000256" key="1">
    <source>
        <dbReference type="ARBA" id="ARBA00022679"/>
    </source>
</evidence>
<evidence type="ECO:0000256" key="4">
    <source>
        <dbReference type="ARBA" id="ARBA00022840"/>
    </source>
</evidence>
<evidence type="ECO:0000313" key="6">
    <source>
        <dbReference type="EMBL" id="AIF45977.1"/>
    </source>
</evidence>
<proteinExistence type="inferred from homology"/>
<dbReference type="SUPFAM" id="SSF53067">
    <property type="entry name" value="Actin-like ATPase domain"/>
    <property type="match status" value="1"/>
</dbReference>
<gene>
    <name evidence="6" type="ORF">HY57_01195</name>
</gene>
<dbReference type="InterPro" id="IPR043129">
    <property type="entry name" value="ATPase_NBD"/>
</dbReference>
<dbReference type="PANTHER" id="PTHR47690">
    <property type="entry name" value="GLUCOKINASE"/>
    <property type="match status" value="1"/>
</dbReference>